<dbReference type="AlphaFoldDB" id="A0A0R1WKB2"/>
<proteinExistence type="predicted"/>
<evidence type="ECO:0000313" key="8">
    <source>
        <dbReference type="Proteomes" id="UP000050973"/>
    </source>
</evidence>
<dbReference type="GO" id="GO:0005524">
    <property type="term" value="F:ATP binding"/>
    <property type="evidence" value="ECO:0007669"/>
    <property type="project" value="UniProtKB-KW"/>
</dbReference>
<evidence type="ECO:0000256" key="5">
    <source>
        <dbReference type="NCBIfam" id="TIGR01378"/>
    </source>
</evidence>
<keyword evidence="1" id="KW-0808">Transferase</keyword>
<keyword evidence="3 7" id="KW-0418">Kinase</keyword>
<dbReference type="GO" id="GO:0006772">
    <property type="term" value="P:thiamine metabolic process"/>
    <property type="evidence" value="ECO:0007669"/>
    <property type="project" value="UniProtKB-UniRule"/>
</dbReference>
<keyword evidence="4" id="KW-0067">ATP-binding</keyword>
<gene>
    <name evidence="7" type="ORF">FC49_GL001601</name>
</gene>
<feature type="domain" description="Thiamin pyrophosphokinase thiamin-binding" evidence="6">
    <location>
        <begin position="153"/>
        <end position="217"/>
    </location>
</feature>
<dbReference type="CDD" id="cd07995">
    <property type="entry name" value="TPK"/>
    <property type="match status" value="1"/>
</dbReference>
<dbReference type="InterPro" id="IPR053149">
    <property type="entry name" value="TPK"/>
</dbReference>
<dbReference type="GO" id="GO:0030975">
    <property type="term" value="F:thiamine binding"/>
    <property type="evidence" value="ECO:0007669"/>
    <property type="project" value="InterPro"/>
</dbReference>
<dbReference type="PATRIC" id="fig|1423779.3.peg.1658"/>
<dbReference type="SUPFAM" id="SSF63999">
    <property type="entry name" value="Thiamin pyrophosphokinase, catalytic domain"/>
    <property type="match status" value="1"/>
</dbReference>
<dbReference type="Pfam" id="PF04265">
    <property type="entry name" value="TPK_B1_binding"/>
    <property type="match status" value="1"/>
</dbReference>
<dbReference type="InterPro" id="IPR007371">
    <property type="entry name" value="TPK_catalytic"/>
</dbReference>
<dbReference type="SMART" id="SM00983">
    <property type="entry name" value="TPK_B1_binding"/>
    <property type="match status" value="1"/>
</dbReference>
<comment type="caution">
    <text evidence="7">The sequence shown here is derived from an EMBL/GenBank/DDBJ whole genome shotgun (WGS) entry which is preliminary data.</text>
</comment>
<dbReference type="GO" id="GO:0016301">
    <property type="term" value="F:kinase activity"/>
    <property type="evidence" value="ECO:0007669"/>
    <property type="project" value="UniProtKB-KW"/>
</dbReference>
<reference evidence="7 8" key="1">
    <citation type="journal article" date="2015" name="Genome Announc.">
        <title>Expanding the biotechnology potential of lactobacilli through comparative genomics of 213 strains and associated genera.</title>
        <authorList>
            <person name="Sun Z."/>
            <person name="Harris H.M."/>
            <person name="McCann A."/>
            <person name="Guo C."/>
            <person name="Argimon S."/>
            <person name="Zhang W."/>
            <person name="Yang X."/>
            <person name="Jeffery I.B."/>
            <person name="Cooney J.C."/>
            <person name="Kagawa T.F."/>
            <person name="Liu W."/>
            <person name="Song Y."/>
            <person name="Salvetti E."/>
            <person name="Wrobel A."/>
            <person name="Rasinkangas P."/>
            <person name="Parkhill J."/>
            <person name="Rea M.C."/>
            <person name="O'Sullivan O."/>
            <person name="Ritari J."/>
            <person name="Douillard F.P."/>
            <person name="Paul Ross R."/>
            <person name="Yang R."/>
            <person name="Briner A.E."/>
            <person name="Felis G.E."/>
            <person name="de Vos W.M."/>
            <person name="Barrangou R."/>
            <person name="Klaenhammer T.R."/>
            <person name="Caufield P.W."/>
            <person name="Cui Y."/>
            <person name="Zhang H."/>
            <person name="O'Toole P.W."/>
        </authorList>
    </citation>
    <scope>NUCLEOTIDE SEQUENCE [LARGE SCALE GENOMIC DNA]</scope>
    <source>
        <strain evidence="7 8">DSM 4864</strain>
    </source>
</reference>
<name>A0A0R1WKB2_9LACO</name>
<dbReference type="EC" id="2.7.6.2" evidence="5"/>
<keyword evidence="2" id="KW-0547">Nucleotide-binding</keyword>
<dbReference type="InterPro" id="IPR036759">
    <property type="entry name" value="TPK_catalytic_sf"/>
</dbReference>
<dbReference type="InterPro" id="IPR007373">
    <property type="entry name" value="Thiamin_PyroPKinase_B1-bd"/>
</dbReference>
<dbReference type="PANTHER" id="PTHR41299:SF1">
    <property type="entry name" value="THIAMINE PYROPHOSPHOKINASE"/>
    <property type="match status" value="1"/>
</dbReference>
<evidence type="ECO:0000256" key="4">
    <source>
        <dbReference type="ARBA" id="ARBA00022840"/>
    </source>
</evidence>
<dbReference type="NCBIfam" id="TIGR01378">
    <property type="entry name" value="thi_PPkinase"/>
    <property type="match status" value="1"/>
</dbReference>
<accession>A0A0R1WKB2</accession>
<dbReference type="InterPro" id="IPR006282">
    <property type="entry name" value="Thi_PPkinase"/>
</dbReference>
<evidence type="ECO:0000256" key="3">
    <source>
        <dbReference type="ARBA" id="ARBA00022777"/>
    </source>
</evidence>
<evidence type="ECO:0000313" key="7">
    <source>
        <dbReference type="EMBL" id="KRM16185.1"/>
    </source>
</evidence>
<protein>
    <recommendedName>
        <fullName evidence="5">Thiamine diphosphokinase</fullName>
        <ecNumber evidence="5">2.7.6.2</ecNumber>
    </recommendedName>
</protein>
<dbReference type="Proteomes" id="UP000050973">
    <property type="component" value="Unassembled WGS sequence"/>
</dbReference>
<evidence type="ECO:0000259" key="6">
    <source>
        <dbReference type="SMART" id="SM00983"/>
    </source>
</evidence>
<sequence length="227" mass="25249">MFSSEEEALMRVNLLVGGPVGLVPQEVVRVRQAETWIAVDHGASLLLKWGITPAVAIGDFDSTSQAEFARLRQHLAEIETFPPAKDFTDTQLGVKLAIDRFQPTQIDIFGATGGRLDHLLANLYLPLQDDFRDYLDRIRLLDRGNTVSYYQPGSYTITKEADKDYLAFVNLTPVTGLNLVDEQYPLADWSSSIPFSWSSNRFTAAENHFNFASGVVAVIQAADQPQL</sequence>
<evidence type="ECO:0000256" key="1">
    <source>
        <dbReference type="ARBA" id="ARBA00022679"/>
    </source>
</evidence>
<dbReference type="Pfam" id="PF04263">
    <property type="entry name" value="TPK_catalytic"/>
    <property type="match status" value="1"/>
</dbReference>
<dbReference type="EMBL" id="AZGE01000005">
    <property type="protein sequence ID" value="KRM16185.1"/>
    <property type="molecule type" value="Genomic_DNA"/>
</dbReference>
<organism evidence="7 8">
    <name type="scientific">Limosilactobacillus oris DSM 4864</name>
    <dbReference type="NCBI Taxonomy" id="1423779"/>
    <lineage>
        <taxon>Bacteria</taxon>
        <taxon>Bacillati</taxon>
        <taxon>Bacillota</taxon>
        <taxon>Bacilli</taxon>
        <taxon>Lactobacillales</taxon>
        <taxon>Lactobacillaceae</taxon>
        <taxon>Limosilactobacillus</taxon>
    </lineage>
</organism>
<dbReference type="GO" id="GO:0009229">
    <property type="term" value="P:thiamine diphosphate biosynthetic process"/>
    <property type="evidence" value="ECO:0007669"/>
    <property type="project" value="InterPro"/>
</dbReference>
<dbReference type="PANTHER" id="PTHR41299">
    <property type="entry name" value="THIAMINE PYROPHOSPHOKINASE"/>
    <property type="match status" value="1"/>
</dbReference>
<dbReference type="Gene3D" id="3.40.50.10240">
    <property type="entry name" value="Thiamin pyrophosphokinase, catalytic domain"/>
    <property type="match status" value="1"/>
</dbReference>
<evidence type="ECO:0000256" key="2">
    <source>
        <dbReference type="ARBA" id="ARBA00022741"/>
    </source>
</evidence>
<dbReference type="GO" id="GO:0004788">
    <property type="term" value="F:thiamine diphosphokinase activity"/>
    <property type="evidence" value="ECO:0007669"/>
    <property type="project" value="UniProtKB-UniRule"/>
</dbReference>